<dbReference type="InParanoid" id="A0A330L612"/>
<evidence type="ECO:0000313" key="3">
    <source>
        <dbReference type="Proteomes" id="UP000248168"/>
    </source>
</evidence>
<protein>
    <submittedName>
        <fullName evidence="2">Uncharacterized protein</fullName>
    </submittedName>
</protein>
<keyword evidence="3" id="KW-1185">Reference proteome</keyword>
<feature type="transmembrane region" description="Helical" evidence="1">
    <location>
        <begin position="132"/>
        <end position="149"/>
    </location>
</feature>
<reference evidence="3" key="1">
    <citation type="submission" date="2018-04" db="EMBL/GenBank/DDBJ databases">
        <authorList>
            <person name="Lucker S."/>
            <person name="Sakoula D."/>
        </authorList>
    </citation>
    <scope>NUCLEOTIDE SEQUENCE [LARGE SCALE GENOMIC DNA]</scope>
</reference>
<gene>
    <name evidence="2" type="ORF">NITLEN_30193</name>
</gene>
<keyword evidence="1" id="KW-1133">Transmembrane helix</keyword>
<dbReference type="Proteomes" id="UP000248168">
    <property type="component" value="Unassembled WGS sequence"/>
</dbReference>
<dbReference type="AlphaFoldDB" id="A0A330L612"/>
<organism evidence="2 3">
    <name type="scientific">Nitrospira lenta</name>
    <dbReference type="NCBI Taxonomy" id="1436998"/>
    <lineage>
        <taxon>Bacteria</taxon>
        <taxon>Pseudomonadati</taxon>
        <taxon>Nitrospirota</taxon>
        <taxon>Nitrospiria</taxon>
        <taxon>Nitrospirales</taxon>
        <taxon>Nitrospiraceae</taxon>
        <taxon>Nitrospira</taxon>
    </lineage>
</organism>
<accession>A0A330L612</accession>
<feature type="transmembrane region" description="Helical" evidence="1">
    <location>
        <begin position="155"/>
        <end position="175"/>
    </location>
</feature>
<keyword evidence="1" id="KW-0812">Transmembrane</keyword>
<evidence type="ECO:0000313" key="2">
    <source>
        <dbReference type="EMBL" id="SPP65279.1"/>
    </source>
</evidence>
<feature type="transmembrane region" description="Helical" evidence="1">
    <location>
        <begin position="55"/>
        <end position="74"/>
    </location>
</feature>
<sequence>MPIECPRCLQMNPDSSLSCDCGYDLTALIRRRLMSRTDQPPPSSNRSFESPLTHWHFSIGVAIVGLLLIAGEGIRLKLDLGSRATSRLIIDSVLIGLTDLAGALGVGALAWMVVWVLLSYDEGRYRPCPKRTTLGATITAAALIFLGRLTPPDIASYYFTQMLVYLAIVIPAYFAGSRHWLGKW</sequence>
<dbReference type="EMBL" id="OUNR01000016">
    <property type="protein sequence ID" value="SPP65279.1"/>
    <property type="molecule type" value="Genomic_DNA"/>
</dbReference>
<name>A0A330L612_9BACT</name>
<proteinExistence type="predicted"/>
<keyword evidence="1" id="KW-0472">Membrane</keyword>
<feature type="transmembrane region" description="Helical" evidence="1">
    <location>
        <begin position="94"/>
        <end position="120"/>
    </location>
</feature>
<evidence type="ECO:0000256" key="1">
    <source>
        <dbReference type="SAM" id="Phobius"/>
    </source>
</evidence>